<dbReference type="Proteomes" id="UP000095563">
    <property type="component" value="Unassembled WGS sequence"/>
</dbReference>
<proteinExistence type="inferred from homology"/>
<dbReference type="InterPro" id="IPR002842">
    <property type="entry name" value="ATPase_V1_Esu"/>
</dbReference>
<evidence type="ECO:0000256" key="1">
    <source>
        <dbReference type="ARBA" id="ARBA00005901"/>
    </source>
</evidence>
<dbReference type="GO" id="GO:0042777">
    <property type="term" value="P:proton motive force-driven plasma membrane ATP synthesis"/>
    <property type="evidence" value="ECO:0007669"/>
    <property type="project" value="UniProtKB-UniRule"/>
</dbReference>
<evidence type="ECO:0000256" key="5">
    <source>
        <dbReference type="SAM" id="Coils"/>
    </source>
</evidence>
<keyword evidence="5" id="KW-0175">Coiled coil</keyword>
<dbReference type="SUPFAM" id="SSF160527">
    <property type="entry name" value="V-type ATPase subunit E-like"/>
    <property type="match status" value="1"/>
</dbReference>
<keyword evidence="3 4" id="KW-0406">Ion transport</keyword>
<dbReference type="AlphaFoldDB" id="A0A174TMA0"/>
<dbReference type="Gene3D" id="1.20.5.620">
    <property type="entry name" value="F1F0 ATP synthase subunit B, membrane domain"/>
    <property type="match status" value="1"/>
</dbReference>
<sequence length="199" mass="22303">MSNINNLTSKILSDAEERKESILKEANEEKAKIVSKKEALAKSEEATMVEKAKTEAKTAKERIISGAELKSRNEKLTAKQAVIDKVFENSIEKLCKMSDEEIKEFIKNKIVNADIVGDEAIILNEKGNKLVDANLLKEINSELLAKGKKGELTISKEVRNFKGGFILEKDGIEINNTFEDLVNSERDDLEFEVAKVLFN</sequence>
<dbReference type="EMBL" id="CZBO01000003">
    <property type="protein sequence ID" value="CUQ07969.1"/>
    <property type="molecule type" value="Genomic_DNA"/>
</dbReference>
<gene>
    <name evidence="4" type="primary">atpE</name>
    <name evidence="6" type="ORF">ERS852568_01805</name>
</gene>
<dbReference type="RefSeq" id="WP_055207700.1">
    <property type="nucleotide sequence ID" value="NZ_CZBO01000003.1"/>
</dbReference>
<evidence type="ECO:0000313" key="6">
    <source>
        <dbReference type="EMBL" id="CUQ07969.1"/>
    </source>
</evidence>
<accession>A0A174TMA0</accession>
<organism evidence="6 7">
    <name type="scientific">Clostridium baratii</name>
    <dbReference type="NCBI Taxonomy" id="1561"/>
    <lineage>
        <taxon>Bacteria</taxon>
        <taxon>Bacillati</taxon>
        <taxon>Bacillota</taxon>
        <taxon>Clostridia</taxon>
        <taxon>Eubacteriales</taxon>
        <taxon>Clostridiaceae</taxon>
        <taxon>Clostridium</taxon>
    </lineage>
</organism>
<name>A0A174TMA0_9CLOT</name>
<reference evidence="6 7" key="1">
    <citation type="submission" date="2015-09" db="EMBL/GenBank/DDBJ databases">
        <authorList>
            <consortium name="Pathogen Informatics"/>
        </authorList>
    </citation>
    <scope>NUCLEOTIDE SEQUENCE [LARGE SCALE GENOMIC DNA]</scope>
    <source>
        <strain evidence="6 7">2789STDY5834956</strain>
    </source>
</reference>
<dbReference type="GO" id="GO:0046961">
    <property type="term" value="F:proton-transporting ATPase activity, rotational mechanism"/>
    <property type="evidence" value="ECO:0007669"/>
    <property type="project" value="InterPro"/>
</dbReference>
<dbReference type="GO" id="GO:0033178">
    <property type="term" value="C:proton-transporting two-sector ATPase complex, catalytic domain"/>
    <property type="evidence" value="ECO:0007669"/>
    <property type="project" value="InterPro"/>
</dbReference>
<dbReference type="Pfam" id="PF01991">
    <property type="entry name" value="vATP-synt_E"/>
    <property type="match status" value="1"/>
</dbReference>
<dbReference type="GO" id="GO:0046933">
    <property type="term" value="F:proton-transporting ATP synthase activity, rotational mechanism"/>
    <property type="evidence" value="ECO:0007669"/>
    <property type="project" value="UniProtKB-UniRule"/>
</dbReference>
<comment type="function">
    <text evidence="4">Produces ATP from ADP in the presence of a proton gradient across the membrane.</text>
</comment>
<evidence type="ECO:0000313" key="7">
    <source>
        <dbReference type="Proteomes" id="UP000095563"/>
    </source>
</evidence>
<evidence type="ECO:0000256" key="2">
    <source>
        <dbReference type="ARBA" id="ARBA00022448"/>
    </source>
</evidence>
<feature type="coiled-coil region" evidence="5">
    <location>
        <begin position="12"/>
        <end position="46"/>
    </location>
</feature>
<comment type="similarity">
    <text evidence="1 4">Belongs to the V-ATPase E subunit family.</text>
</comment>
<keyword evidence="4" id="KW-0375">Hydrogen ion transport</keyword>
<keyword evidence="2 4" id="KW-0813">Transport</keyword>
<evidence type="ECO:0000256" key="4">
    <source>
        <dbReference type="HAMAP-Rule" id="MF_00311"/>
    </source>
</evidence>
<evidence type="ECO:0000256" key="3">
    <source>
        <dbReference type="ARBA" id="ARBA00023065"/>
    </source>
</evidence>
<dbReference type="HAMAP" id="MF_00311">
    <property type="entry name" value="ATP_synth_E_arch"/>
    <property type="match status" value="1"/>
</dbReference>
<dbReference type="GO" id="GO:0005524">
    <property type="term" value="F:ATP binding"/>
    <property type="evidence" value="ECO:0007669"/>
    <property type="project" value="UniProtKB-UniRule"/>
</dbReference>
<keyword evidence="4" id="KW-0066">ATP synthesis</keyword>
<protein>
    <recommendedName>
        <fullName evidence="4">V-type proton ATPase subunit E</fullName>
    </recommendedName>
    <alternativeName>
        <fullName evidence="4">V-ATPase subunit E</fullName>
    </alternativeName>
</protein>